<keyword evidence="2" id="KW-1185">Reference proteome</keyword>
<reference evidence="1 2" key="1">
    <citation type="journal article" date="2014" name="Genome Announc.">
        <title>Draft Genome Sequence of Lysobacter capsici AZ78, a Bacterium Antagonistic to Plant-Pathogenic Oomycetes.</title>
        <authorList>
            <person name="Puopolo G."/>
            <person name="Sonego P."/>
            <person name="Engelen K."/>
            <person name="Pertot I."/>
        </authorList>
    </citation>
    <scope>NUCLEOTIDE SEQUENCE [LARGE SCALE GENOMIC DNA]</scope>
    <source>
        <strain evidence="1 2">AZ78</strain>
    </source>
</reference>
<gene>
    <name evidence="1" type="ORF">AZ78_0689</name>
</gene>
<dbReference type="EMBL" id="JAJA02000001">
    <property type="protein sequence ID" value="KWS03143.1"/>
    <property type="molecule type" value="Genomic_DNA"/>
</dbReference>
<dbReference type="Proteomes" id="UP000023435">
    <property type="component" value="Unassembled WGS sequence"/>
</dbReference>
<proteinExistence type="predicted"/>
<sequence>MGASLRTRLRRARRDAKRIAGRQVFYRLMLRTRTPRDLRGPTRT</sequence>
<name>A0A120AFJ9_9GAMM</name>
<accession>A0A120AFJ9</accession>
<comment type="caution">
    <text evidence="1">The sequence shown here is derived from an EMBL/GenBank/DDBJ whole genome shotgun (WGS) entry which is preliminary data.</text>
</comment>
<evidence type="ECO:0000313" key="1">
    <source>
        <dbReference type="EMBL" id="KWS03143.1"/>
    </source>
</evidence>
<evidence type="ECO:0000313" key="2">
    <source>
        <dbReference type="Proteomes" id="UP000023435"/>
    </source>
</evidence>
<protein>
    <submittedName>
        <fullName evidence="1">Uncharacterized protein</fullName>
    </submittedName>
</protein>
<dbReference type="AlphaFoldDB" id="A0A120AFJ9"/>
<organism evidence="1 2">
    <name type="scientific">Lysobacter capsici AZ78</name>
    <dbReference type="NCBI Taxonomy" id="1444315"/>
    <lineage>
        <taxon>Bacteria</taxon>
        <taxon>Pseudomonadati</taxon>
        <taxon>Pseudomonadota</taxon>
        <taxon>Gammaproteobacteria</taxon>
        <taxon>Lysobacterales</taxon>
        <taxon>Lysobacteraceae</taxon>
        <taxon>Lysobacter</taxon>
    </lineage>
</organism>